<dbReference type="Proteomes" id="UP000299102">
    <property type="component" value="Unassembled WGS sequence"/>
</dbReference>
<name>A0A4C1WHZ2_EUMVA</name>
<evidence type="ECO:0000313" key="3">
    <source>
        <dbReference type="Proteomes" id="UP000299102"/>
    </source>
</evidence>
<comment type="caution">
    <text evidence="2">The sequence shown here is derived from an EMBL/GenBank/DDBJ whole genome shotgun (WGS) entry which is preliminary data.</text>
</comment>
<dbReference type="EMBL" id="BGZK01000551">
    <property type="protein sequence ID" value="GBP49747.1"/>
    <property type="molecule type" value="Genomic_DNA"/>
</dbReference>
<gene>
    <name evidence="2" type="ORF">EVAR_33503_1</name>
</gene>
<proteinExistence type="predicted"/>
<sequence>MAMCGRQTRSSKRSRRQTQNDSRGKGKCEPPEWSPSPMDTRNIRGLIGALPTFSNRIGSFPEDRLEIPPMIGRTTFLTCVAGTIAYGAYGRRTSAMEMIIWWVHVCNAFELHWMYLYLQCHDNTVILRFRAVDVAADAYRKGAPRRPRADTYVLGPTFLKYDSDNNLYSILRLEYTELCNLRCLSSRYAAFAGTNFVIATEMRDRMLREAFIQFTVVPNHTTLLCVLTDGACASACKRIPLERTPIFS</sequence>
<dbReference type="AlphaFoldDB" id="A0A4C1WHZ2"/>
<evidence type="ECO:0000313" key="2">
    <source>
        <dbReference type="EMBL" id="GBP49747.1"/>
    </source>
</evidence>
<reference evidence="2 3" key="1">
    <citation type="journal article" date="2019" name="Commun. Biol.">
        <title>The bagworm genome reveals a unique fibroin gene that provides high tensile strength.</title>
        <authorList>
            <person name="Kono N."/>
            <person name="Nakamura H."/>
            <person name="Ohtoshi R."/>
            <person name="Tomita M."/>
            <person name="Numata K."/>
            <person name="Arakawa K."/>
        </authorList>
    </citation>
    <scope>NUCLEOTIDE SEQUENCE [LARGE SCALE GENOMIC DNA]</scope>
</reference>
<accession>A0A4C1WHZ2</accession>
<evidence type="ECO:0000256" key="1">
    <source>
        <dbReference type="SAM" id="MobiDB-lite"/>
    </source>
</evidence>
<feature type="region of interest" description="Disordered" evidence="1">
    <location>
        <begin position="1"/>
        <end position="39"/>
    </location>
</feature>
<protein>
    <submittedName>
        <fullName evidence="2">Uncharacterized protein</fullName>
    </submittedName>
</protein>
<keyword evidence="3" id="KW-1185">Reference proteome</keyword>
<organism evidence="2 3">
    <name type="scientific">Eumeta variegata</name>
    <name type="common">Bagworm moth</name>
    <name type="synonym">Eumeta japonica</name>
    <dbReference type="NCBI Taxonomy" id="151549"/>
    <lineage>
        <taxon>Eukaryota</taxon>
        <taxon>Metazoa</taxon>
        <taxon>Ecdysozoa</taxon>
        <taxon>Arthropoda</taxon>
        <taxon>Hexapoda</taxon>
        <taxon>Insecta</taxon>
        <taxon>Pterygota</taxon>
        <taxon>Neoptera</taxon>
        <taxon>Endopterygota</taxon>
        <taxon>Lepidoptera</taxon>
        <taxon>Glossata</taxon>
        <taxon>Ditrysia</taxon>
        <taxon>Tineoidea</taxon>
        <taxon>Psychidae</taxon>
        <taxon>Oiketicinae</taxon>
        <taxon>Eumeta</taxon>
    </lineage>
</organism>